<feature type="region of interest" description="Disordered" evidence="1">
    <location>
        <begin position="1"/>
        <end position="42"/>
    </location>
</feature>
<comment type="caution">
    <text evidence="2">The sequence shown here is derived from an EMBL/GenBank/DDBJ whole genome shotgun (WGS) entry which is preliminary data.</text>
</comment>
<evidence type="ECO:0000313" key="3">
    <source>
        <dbReference type="Proteomes" id="UP000034879"/>
    </source>
</evidence>
<evidence type="ECO:0000256" key="1">
    <source>
        <dbReference type="SAM" id="MobiDB-lite"/>
    </source>
</evidence>
<dbReference type="Proteomes" id="UP000034879">
    <property type="component" value="Unassembled WGS sequence"/>
</dbReference>
<evidence type="ECO:0000313" key="2">
    <source>
        <dbReference type="EMBL" id="KKU75145.1"/>
    </source>
</evidence>
<name>A0A0G1VYJ5_9BACT</name>
<dbReference type="EMBL" id="LCOJ01000022">
    <property type="protein sequence ID" value="KKU75145.1"/>
    <property type="molecule type" value="Genomic_DNA"/>
</dbReference>
<proteinExistence type="predicted"/>
<reference evidence="2 3" key="1">
    <citation type="journal article" date="2015" name="Nature">
        <title>rRNA introns, odd ribosomes, and small enigmatic genomes across a large radiation of phyla.</title>
        <authorList>
            <person name="Brown C.T."/>
            <person name="Hug L.A."/>
            <person name="Thomas B.C."/>
            <person name="Sharon I."/>
            <person name="Castelle C.J."/>
            <person name="Singh A."/>
            <person name="Wilkins M.J."/>
            <person name="Williams K.H."/>
            <person name="Banfield J.F."/>
        </authorList>
    </citation>
    <scope>NUCLEOTIDE SEQUENCE [LARGE SCALE GENOMIC DNA]</scope>
</reference>
<accession>A0A0G1VYJ5</accession>
<protein>
    <submittedName>
        <fullName evidence="2">Uncharacterized protein</fullName>
    </submittedName>
</protein>
<feature type="compositionally biased region" description="Polar residues" evidence="1">
    <location>
        <begin position="7"/>
        <end position="18"/>
    </location>
</feature>
<sequence length="42" mass="4379">MAHNPSKVESSLSRSTLDGPSAKAEVGGASHRLVGSYVRPNQ</sequence>
<organism evidence="2 3">
    <name type="scientific">Candidatus Nomurabacteria bacterium GW2011_GWB1_47_6</name>
    <dbReference type="NCBI Taxonomy" id="1618749"/>
    <lineage>
        <taxon>Bacteria</taxon>
        <taxon>Candidatus Nomuraibacteriota</taxon>
    </lineage>
</organism>
<dbReference type="AlphaFoldDB" id="A0A0G1VYJ5"/>
<gene>
    <name evidence="2" type="ORF">UY01_C0022G0005</name>
</gene>